<dbReference type="SFLD" id="SFLDG01082">
    <property type="entry name" value="B12-binding_domain_containing"/>
    <property type="match status" value="1"/>
</dbReference>
<comment type="function">
    <text evidence="9">Probably acts as a heme chaperone, transferring heme to an unknown acceptor. Binds one molecule of heme per monomer, possibly covalently. Binds 1 [4Fe-4S] cluster. The cluster is coordinated with 3 cysteines and an exchangeable S-adenosyl-L-methionine.</text>
</comment>
<evidence type="ECO:0000256" key="3">
    <source>
        <dbReference type="ARBA" id="ARBA00022617"/>
    </source>
</evidence>
<dbReference type="InterPro" id="IPR013785">
    <property type="entry name" value="Aldolase_TIM"/>
</dbReference>
<keyword evidence="9" id="KW-0963">Cytoplasm</keyword>
<dbReference type="SFLD" id="SFLDF00288">
    <property type="entry name" value="HemN-like__clustered_with_nucl"/>
    <property type="match status" value="1"/>
</dbReference>
<comment type="caution">
    <text evidence="11">The sequence shown here is derived from an EMBL/GenBank/DDBJ whole genome shotgun (WGS) entry which is preliminary data.</text>
</comment>
<dbReference type="InterPro" id="IPR058240">
    <property type="entry name" value="rSAM_sf"/>
</dbReference>
<keyword evidence="7 9" id="KW-0411">Iron-sulfur</keyword>
<evidence type="ECO:0000256" key="7">
    <source>
        <dbReference type="ARBA" id="ARBA00023014"/>
    </source>
</evidence>
<keyword evidence="6 9" id="KW-0408">Iron</keyword>
<dbReference type="InterPro" id="IPR007197">
    <property type="entry name" value="rSAM"/>
</dbReference>
<evidence type="ECO:0000256" key="9">
    <source>
        <dbReference type="RuleBase" id="RU364116"/>
    </source>
</evidence>
<dbReference type="CDD" id="cd01335">
    <property type="entry name" value="Radical_SAM"/>
    <property type="match status" value="1"/>
</dbReference>
<dbReference type="SFLD" id="SFLDS00029">
    <property type="entry name" value="Radical_SAM"/>
    <property type="match status" value="1"/>
</dbReference>
<evidence type="ECO:0000313" key="12">
    <source>
        <dbReference type="Proteomes" id="UP000253034"/>
    </source>
</evidence>
<name>A0A369BBN3_9FIRM</name>
<comment type="subcellular location">
    <subcellularLocation>
        <location evidence="9">Cytoplasm</location>
    </subcellularLocation>
</comment>
<evidence type="ECO:0000313" key="11">
    <source>
        <dbReference type="EMBL" id="RCX17976.1"/>
    </source>
</evidence>
<dbReference type="GO" id="GO:0004109">
    <property type="term" value="F:coproporphyrinogen oxidase activity"/>
    <property type="evidence" value="ECO:0007669"/>
    <property type="project" value="InterPro"/>
</dbReference>
<dbReference type="InterPro" id="IPR004559">
    <property type="entry name" value="HemW-like"/>
</dbReference>
<keyword evidence="12" id="KW-1185">Reference proteome</keyword>
<dbReference type="EMBL" id="QPJT01000006">
    <property type="protein sequence ID" value="RCX17976.1"/>
    <property type="molecule type" value="Genomic_DNA"/>
</dbReference>
<sequence length="382" mass="43596">MHSEIEGIGLYIHVPFCKSKCRYCDFNSFSGRDQLIPAYFNAVAKELVQYGDKLRGLRVDTVFIGGGTPSFVDPAYIYELMELCVKTFEICRNAEITIEANPGTLSVEKLTLYRQAGINRLSMGLQAYQKNLLGLMGRIHTAEDFISNFKDARKAGFENINADLIFGLPGQTLKDWEETIEGALRWEPEHLSCYSLKIEDGTVFGQMLDRGELCPADDEQDREMYYLAIKRLGQAGLRHYEISNFARPGYECRHNIKYWRTCRYIGVGPGAHSYFDGKRYGNICDIENYIKCIDNGQNTAENIEHIYKKDEISEFVILGLRLTQGIDISEFRQRFGREIFDIYGMQIKELTEKGLLECMGSRLALSSKGLDLANSVFVELIR</sequence>
<dbReference type="PANTHER" id="PTHR13932:SF5">
    <property type="entry name" value="RADICAL S-ADENOSYL METHIONINE DOMAIN-CONTAINING PROTEIN 1, MITOCHONDRIAL"/>
    <property type="match status" value="1"/>
</dbReference>
<dbReference type="SFLD" id="SFLDF00562">
    <property type="entry name" value="HemN-like__clustered_with_heat"/>
    <property type="match status" value="1"/>
</dbReference>
<dbReference type="InterPro" id="IPR006638">
    <property type="entry name" value="Elp3/MiaA/NifB-like_rSAM"/>
</dbReference>
<dbReference type="SUPFAM" id="SSF102114">
    <property type="entry name" value="Radical SAM enzymes"/>
    <property type="match status" value="1"/>
</dbReference>
<feature type="domain" description="Radical SAM core" evidence="10">
    <location>
        <begin position="2"/>
        <end position="235"/>
    </location>
</feature>
<evidence type="ECO:0000256" key="5">
    <source>
        <dbReference type="ARBA" id="ARBA00022723"/>
    </source>
</evidence>
<dbReference type="GO" id="GO:0006779">
    <property type="term" value="P:porphyrin-containing compound biosynthetic process"/>
    <property type="evidence" value="ECO:0007669"/>
    <property type="project" value="InterPro"/>
</dbReference>
<accession>A0A369BBN3</accession>
<dbReference type="SFLD" id="SFLDG01065">
    <property type="entry name" value="anaerobic_coproporphyrinogen-I"/>
    <property type="match status" value="1"/>
</dbReference>
<gene>
    <name evidence="11" type="ORF">DFR58_106145</name>
</gene>
<dbReference type="Pfam" id="PF06969">
    <property type="entry name" value="HemN_C"/>
    <property type="match status" value="1"/>
</dbReference>
<dbReference type="RefSeq" id="WP_114297118.1">
    <property type="nucleotide sequence ID" value="NZ_QPJT01000006.1"/>
</dbReference>
<reference evidence="11 12" key="1">
    <citation type="submission" date="2018-07" db="EMBL/GenBank/DDBJ databases">
        <title>Genomic Encyclopedia of Type Strains, Phase IV (KMG-IV): sequencing the most valuable type-strain genomes for metagenomic binning, comparative biology and taxonomic classification.</title>
        <authorList>
            <person name="Goeker M."/>
        </authorList>
    </citation>
    <scope>NUCLEOTIDE SEQUENCE [LARGE SCALE GENOMIC DNA]</scope>
    <source>
        <strain evidence="11 12">DSM 27016</strain>
    </source>
</reference>
<evidence type="ECO:0000256" key="6">
    <source>
        <dbReference type="ARBA" id="ARBA00023004"/>
    </source>
</evidence>
<dbReference type="GO" id="GO:0046872">
    <property type="term" value="F:metal ion binding"/>
    <property type="evidence" value="ECO:0007669"/>
    <property type="project" value="UniProtKB-UniRule"/>
</dbReference>
<evidence type="ECO:0000256" key="4">
    <source>
        <dbReference type="ARBA" id="ARBA00022691"/>
    </source>
</evidence>
<dbReference type="GO" id="GO:0051539">
    <property type="term" value="F:4 iron, 4 sulfur cluster binding"/>
    <property type="evidence" value="ECO:0007669"/>
    <property type="project" value="UniProtKB-UniRule"/>
</dbReference>
<evidence type="ECO:0000259" key="10">
    <source>
        <dbReference type="PROSITE" id="PS51918"/>
    </source>
</evidence>
<protein>
    <recommendedName>
        <fullName evidence="2 9">Heme chaperone HemW</fullName>
    </recommendedName>
</protein>
<keyword evidence="4 9" id="KW-0949">S-adenosyl-L-methionine</keyword>
<dbReference type="PANTHER" id="PTHR13932">
    <property type="entry name" value="COPROPORPHYRINIGEN III OXIDASE"/>
    <property type="match status" value="1"/>
</dbReference>
<dbReference type="NCBIfam" id="TIGR00539">
    <property type="entry name" value="hemN_rel"/>
    <property type="match status" value="1"/>
</dbReference>
<dbReference type="Pfam" id="PF04055">
    <property type="entry name" value="Radical_SAM"/>
    <property type="match status" value="1"/>
</dbReference>
<evidence type="ECO:0000256" key="8">
    <source>
        <dbReference type="ARBA" id="ARBA00023186"/>
    </source>
</evidence>
<dbReference type="GO" id="GO:0005737">
    <property type="term" value="C:cytoplasm"/>
    <property type="evidence" value="ECO:0007669"/>
    <property type="project" value="UniProtKB-SubCell"/>
</dbReference>
<dbReference type="InterPro" id="IPR034505">
    <property type="entry name" value="Coproporphyrinogen-III_oxidase"/>
</dbReference>
<dbReference type="OrthoDB" id="9808022at2"/>
<dbReference type="InterPro" id="IPR010723">
    <property type="entry name" value="HemN_C"/>
</dbReference>
<comment type="similarity">
    <text evidence="1">Belongs to the anaerobic coproporphyrinogen-III oxidase family. HemW subfamily.</text>
</comment>
<dbReference type="PROSITE" id="PS51918">
    <property type="entry name" value="RADICAL_SAM"/>
    <property type="match status" value="1"/>
</dbReference>
<keyword evidence="8 9" id="KW-0143">Chaperone</keyword>
<keyword evidence="9" id="KW-0004">4Fe-4S</keyword>
<organism evidence="11 12">
    <name type="scientific">Anaerobacterium chartisolvens</name>
    <dbReference type="NCBI Taxonomy" id="1297424"/>
    <lineage>
        <taxon>Bacteria</taxon>
        <taxon>Bacillati</taxon>
        <taxon>Bacillota</taxon>
        <taxon>Clostridia</taxon>
        <taxon>Eubacteriales</taxon>
        <taxon>Oscillospiraceae</taxon>
        <taxon>Anaerobacterium</taxon>
    </lineage>
</organism>
<dbReference type="Proteomes" id="UP000253034">
    <property type="component" value="Unassembled WGS sequence"/>
</dbReference>
<evidence type="ECO:0000256" key="1">
    <source>
        <dbReference type="ARBA" id="ARBA00006100"/>
    </source>
</evidence>
<keyword evidence="3 9" id="KW-0349">Heme</keyword>
<dbReference type="SMART" id="SM00729">
    <property type="entry name" value="Elp3"/>
    <property type="match status" value="1"/>
</dbReference>
<evidence type="ECO:0000256" key="2">
    <source>
        <dbReference type="ARBA" id="ARBA00017228"/>
    </source>
</evidence>
<dbReference type="Gene3D" id="3.20.20.70">
    <property type="entry name" value="Aldolase class I"/>
    <property type="match status" value="1"/>
</dbReference>
<dbReference type="AlphaFoldDB" id="A0A369BBN3"/>
<proteinExistence type="inferred from homology"/>
<keyword evidence="5 9" id="KW-0479">Metal-binding</keyword>